<evidence type="ECO:0000313" key="2">
    <source>
        <dbReference type="EMBL" id="KAK3234858.1"/>
    </source>
</evidence>
<sequence>MSVVREDTDLRPSTNPTQAKEAEMTQFSERAKRTRSRLEAYRRAWFRAVNPYTTVQQCEWLPSRVLEERSFLL</sequence>
<accession>A0AAE0BF62</accession>
<protein>
    <submittedName>
        <fullName evidence="2">Uncharacterized protein</fullName>
    </submittedName>
</protein>
<keyword evidence="3" id="KW-1185">Reference proteome</keyword>
<comment type="caution">
    <text evidence="2">The sequence shown here is derived from an EMBL/GenBank/DDBJ whole genome shotgun (WGS) entry which is preliminary data.</text>
</comment>
<dbReference type="EMBL" id="LGRX02035440">
    <property type="protein sequence ID" value="KAK3234858.1"/>
    <property type="molecule type" value="Genomic_DNA"/>
</dbReference>
<gene>
    <name evidence="2" type="ORF">CYMTET_54910</name>
</gene>
<evidence type="ECO:0000313" key="3">
    <source>
        <dbReference type="Proteomes" id="UP001190700"/>
    </source>
</evidence>
<name>A0AAE0BF62_9CHLO</name>
<evidence type="ECO:0000256" key="1">
    <source>
        <dbReference type="SAM" id="MobiDB-lite"/>
    </source>
</evidence>
<reference evidence="2 3" key="1">
    <citation type="journal article" date="2015" name="Genome Biol. Evol.">
        <title>Comparative Genomics of a Bacterivorous Green Alga Reveals Evolutionary Causalities and Consequences of Phago-Mixotrophic Mode of Nutrition.</title>
        <authorList>
            <person name="Burns J.A."/>
            <person name="Paasch A."/>
            <person name="Narechania A."/>
            <person name="Kim E."/>
        </authorList>
    </citation>
    <scope>NUCLEOTIDE SEQUENCE [LARGE SCALE GENOMIC DNA]</scope>
    <source>
        <strain evidence="2 3">PLY_AMNH</strain>
    </source>
</reference>
<dbReference type="AlphaFoldDB" id="A0AAE0BF62"/>
<feature type="compositionally biased region" description="Basic and acidic residues" evidence="1">
    <location>
        <begin position="1"/>
        <end position="10"/>
    </location>
</feature>
<organism evidence="2 3">
    <name type="scientific">Cymbomonas tetramitiformis</name>
    <dbReference type="NCBI Taxonomy" id="36881"/>
    <lineage>
        <taxon>Eukaryota</taxon>
        <taxon>Viridiplantae</taxon>
        <taxon>Chlorophyta</taxon>
        <taxon>Pyramimonadophyceae</taxon>
        <taxon>Pyramimonadales</taxon>
        <taxon>Pyramimonadaceae</taxon>
        <taxon>Cymbomonas</taxon>
    </lineage>
</organism>
<proteinExistence type="predicted"/>
<feature type="region of interest" description="Disordered" evidence="1">
    <location>
        <begin position="1"/>
        <end position="32"/>
    </location>
</feature>
<dbReference type="Proteomes" id="UP001190700">
    <property type="component" value="Unassembled WGS sequence"/>
</dbReference>